<dbReference type="Pfam" id="PF07303">
    <property type="entry name" value="Occludin_ELL"/>
    <property type="match status" value="1"/>
</dbReference>
<evidence type="ECO:0000256" key="4">
    <source>
        <dbReference type="ARBA" id="ARBA00023163"/>
    </source>
</evidence>
<dbReference type="GO" id="GO:0042795">
    <property type="term" value="P:snRNA transcription by RNA polymerase II"/>
    <property type="evidence" value="ECO:0007669"/>
    <property type="project" value="TreeGrafter"/>
</dbReference>
<gene>
    <name evidence="9" type="ORF">WR25_12283</name>
</gene>
<dbReference type="GO" id="GO:0000987">
    <property type="term" value="F:cis-regulatory region sequence-specific DNA binding"/>
    <property type="evidence" value="ECO:0007669"/>
    <property type="project" value="TreeGrafter"/>
</dbReference>
<evidence type="ECO:0000256" key="1">
    <source>
        <dbReference type="ARBA" id="ARBA00004123"/>
    </source>
</evidence>
<accession>A0A2A2JV73</accession>
<comment type="similarity">
    <text evidence="2 6">Belongs to the ELL/occludin family.</text>
</comment>
<dbReference type="SUPFAM" id="SSF144292">
    <property type="entry name" value="occludin/ELL-like"/>
    <property type="match status" value="1"/>
</dbReference>
<dbReference type="STRING" id="2018661.A0A2A2JV73"/>
<feature type="compositionally biased region" description="Basic and acidic residues" evidence="7">
    <location>
        <begin position="347"/>
        <end position="362"/>
    </location>
</feature>
<evidence type="ECO:0000256" key="2">
    <source>
        <dbReference type="ARBA" id="ARBA00009171"/>
    </source>
</evidence>
<dbReference type="PANTHER" id="PTHR23288:SF17">
    <property type="entry name" value="RNA POLYMERASE II ELONGATION FACTOR ELL"/>
    <property type="match status" value="1"/>
</dbReference>
<evidence type="ECO:0000313" key="10">
    <source>
        <dbReference type="Proteomes" id="UP000218231"/>
    </source>
</evidence>
<dbReference type="OrthoDB" id="6284217at2759"/>
<dbReference type="InterPro" id="IPR010844">
    <property type="entry name" value="Occludin_ELL"/>
</dbReference>
<evidence type="ECO:0000256" key="7">
    <source>
        <dbReference type="SAM" id="MobiDB-lite"/>
    </source>
</evidence>
<evidence type="ECO:0000256" key="5">
    <source>
        <dbReference type="ARBA" id="ARBA00023242"/>
    </source>
</evidence>
<dbReference type="PANTHER" id="PTHR23288">
    <property type="entry name" value="OCCLUDIN AND RNA POLYMERASE II ELONGATION FACTOR ELL"/>
    <property type="match status" value="1"/>
</dbReference>
<evidence type="ECO:0000256" key="6">
    <source>
        <dbReference type="PROSITE-ProRule" id="PRU01324"/>
    </source>
</evidence>
<sequence length="644" mass="72025">MNMNMNMNLGHAHNLNHLSPAIDTSTSHQHDLQVFRLDDSPLSSSTDVFAVKLTDEIYTALVAAQKNGTKISVKVDEQGNGTWHLGDSVFRFHKQKLEGNCTDSYVYNPLEKAYQSCGSVRTKFQIQATNKSFDATRERTANKLAEVKANATKVVGKKDSQPSHAAHRYLPQHRAVSGTQGSSPFSSSPFHRNSPLPPKTSPKFSSAGNHSGTTNHGSSSAHSLSHTIDPLRHELQKTALRKRVIHLIATGQHRSWKEVYTRLEEDGLSDEQKSKSRIESMIGELSDLQQLPNRSPKLALKPSLYNELDMRWKWFNEDEKATVRRLVSSGKAHTSASEEAFAPVRKSHVERIQAGSRSDKQQSRVVSPESIPTPPSGQMGHSGNKQPGPSTAHSAPQATTTSTVDKDPLGAILALSDPVLDSDYTSPTSQNKRKAHVASTAVASSNFAPAAKRPRPESASPPEDPTIVDKEKHVQKQQQVEKEKLLKTTVTSQRKKKQPVAPASVSGGSSSSSSSRTQSPAFFSSPPEPSRDWDKVFQEAKTVKEAEDYYTRFCADYPEYMRCYHTLRQITNEFREFERRYKLAQRQANASQLNAIEKQIQDRFNCLERDEDFIEARRRHSDLRAKLTVLKMRISEWDRTQRHA</sequence>
<evidence type="ECO:0000259" key="8">
    <source>
        <dbReference type="PROSITE" id="PS51980"/>
    </source>
</evidence>
<organism evidence="9 10">
    <name type="scientific">Diploscapter pachys</name>
    <dbReference type="NCBI Taxonomy" id="2018661"/>
    <lineage>
        <taxon>Eukaryota</taxon>
        <taxon>Metazoa</taxon>
        <taxon>Ecdysozoa</taxon>
        <taxon>Nematoda</taxon>
        <taxon>Chromadorea</taxon>
        <taxon>Rhabditida</taxon>
        <taxon>Rhabditina</taxon>
        <taxon>Rhabditomorpha</taxon>
        <taxon>Rhabditoidea</taxon>
        <taxon>Rhabditidae</taxon>
        <taxon>Diploscapter</taxon>
    </lineage>
</organism>
<dbReference type="AlphaFoldDB" id="A0A2A2JV73"/>
<comment type="subcellular location">
    <subcellularLocation>
        <location evidence="1">Nucleus</location>
    </subcellularLocation>
</comment>
<feature type="region of interest" description="Disordered" evidence="7">
    <location>
        <begin position="174"/>
        <end position="224"/>
    </location>
</feature>
<keyword evidence="4" id="KW-0804">Transcription</keyword>
<dbReference type="InterPro" id="IPR019464">
    <property type="entry name" value="ELL_N"/>
</dbReference>
<feature type="compositionally biased region" description="Polar residues" evidence="7">
    <location>
        <begin position="379"/>
        <end position="403"/>
    </location>
</feature>
<feature type="compositionally biased region" description="Basic and acidic residues" evidence="7">
    <location>
        <begin position="467"/>
        <end position="486"/>
    </location>
</feature>
<dbReference type="PROSITE" id="PS51980">
    <property type="entry name" value="OCEL"/>
    <property type="match status" value="1"/>
</dbReference>
<dbReference type="Gene3D" id="1.10.10.2670">
    <property type="entry name" value="E3 ubiquitin-protein ligase"/>
    <property type="match status" value="1"/>
</dbReference>
<dbReference type="EMBL" id="LIAE01010201">
    <property type="protein sequence ID" value="PAV65581.1"/>
    <property type="molecule type" value="Genomic_DNA"/>
</dbReference>
<dbReference type="GO" id="GO:0008023">
    <property type="term" value="C:transcription elongation factor complex"/>
    <property type="evidence" value="ECO:0007669"/>
    <property type="project" value="InterPro"/>
</dbReference>
<feature type="compositionally biased region" description="Low complexity" evidence="7">
    <location>
        <begin position="499"/>
        <end position="525"/>
    </location>
</feature>
<dbReference type="InterPro" id="IPR042065">
    <property type="entry name" value="E3_ELL-like"/>
</dbReference>
<reference evidence="9 10" key="1">
    <citation type="journal article" date="2017" name="Curr. Biol.">
        <title>Genome architecture and evolution of a unichromosomal asexual nematode.</title>
        <authorList>
            <person name="Fradin H."/>
            <person name="Zegar C."/>
            <person name="Gutwein M."/>
            <person name="Lucas J."/>
            <person name="Kovtun M."/>
            <person name="Corcoran D."/>
            <person name="Baugh L.R."/>
            <person name="Kiontke K."/>
            <person name="Gunsalus K."/>
            <person name="Fitch D.H."/>
            <person name="Piano F."/>
        </authorList>
    </citation>
    <scope>NUCLEOTIDE SEQUENCE [LARGE SCALE GENOMIC DNA]</scope>
    <source>
        <strain evidence="9">PF1309</strain>
    </source>
</reference>
<protein>
    <recommendedName>
        <fullName evidence="8">OCEL domain-containing protein</fullName>
    </recommendedName>
</protein>
<feature type="domain" description="OCEL" evidence="8">
    <location>
        <begin position="531"/>
        <end position="642"/>
    </location>
</feature>
<dbReference type="Proteomes" id="UP000218231">
    <property type="component" value="Unassembled WGS sequence"/>
</dbReference>
<dbReference type="InterPro" id="IPR036390">
    <property type="entry name" value="WH_DNA-bd_sf"/>
</dbReference>
<dbReference type="SUPFAM" id="SSF46785">
    <property type="entry name" value="Winged helix' DNA-binding domain"/>
    <property type="match status" value="1"/>
</dbReference>
<keyword evidence="10" id="KW-1185">Reference proteome</keyword>
<proteinExistence type="inferred from homology"/>
<keyword evidence="3" id="KW-0805">Transcription regulation</keyword>
<feature type="region of interest" description="Disordered" evidence="7">
    <location>
        <begin position="330"/>
        <end position="530"/>
    </location>
</feature>
<evidence type="ECO:0000256" key="3">
    <source>
        <dbReference type="ARBA" id="ARBA00023015"/>
    </source>
</evidence>
<comment type="caution">
    <text evidence="9">The sequence shown here is derived from an EMBL/GenBank/DDBJ whole genome shotgun (WGS) entry which is preliminary data.</text>
</comment>
<dbReference type="Pfam" id="PF10390">
    <property type="entry name" value="ELL"/>
    <property type="match status" value="1"/>
</dbReference>
<dbReference type="GO" id="GO:0032968">
    <property type="term" value="P:positive regulation of transcription elongation by RNA polymerase II"/>
    <property type="evidence" value="ECO:0007669"/>
    <property type="project" value="TreeGrafter"/>
</dbReference>
<dbReference type="GO" id="GO:0006368">
    <property type="term" value="P:transcription elongation by RNA polymerase II"/>
    <property type="evidence" value="ECO:0007669"/>
    <property type="project" value="InterPro"/>
</dbReference>
<evidence type="ECO:0000313" key="9">
    <source>
        <dbReference type="EMBL" id="PAV65581.1"/>
    </source>
</evidence>
<feature type="compositionally biased region" description="Polar residues" evidence="7">
    <location>
        <begin position="202"/>
        <end position="224"/>
    </location>
</feature>
<keyword evidence="5" id="KW-0539">Nucleus</keyword>
<dbReference type="InterPro" id="IPR031176">
    <property type="entry name" value="ELL/occludin"/>
</dbReference>
<name>A0A2A2JV73_9BILA</name>
<dbReference type="Gene3D" id="6.10.140.340">
    <property type="match status" value="1"/>
</dbReference>